<dbReference type="GO" id="GO:0009401">
    <property type="term" value="P:phosphoenolpyruvate-dependent sugar phosphotransferase system"/>
    <property type="evidence" value="ECO:0007669"/>
    <property type="project" value="UniProtKB-KW"/>
</dbReference>
<evidence type="ECO:0000256" key="3">
    <source>
        <dbReference type="ARBA" id="ARBA00022475"/>
    </source>
</evidence>
<reference evidence="11 14" key="3">
    <citation type="submission" date="2023-01" db="EMBL/GenBank/DDBJ databases">
        <title>Complete genome sequence of Lacticaseibacillus paracasei SRCM217440 isolated from Makgeolli.</title>
        <authorList>
            <person name="Yang H.-G."/>
            <person name="Jeong S.-J."/>
            <person name="Ha G.-S."/>
            <person name="Yang H.-J."/>
            <person name="Jeong D.-Y."/>
        </authorList>
    </citation>
    <scope>NUCLEOTIDE SEQUENCE [LARGE SCALE GENOMIC DNA]</scope>
    <source>
        <strain evidence="11 14">SRCM217440</strain>
    </source>
</reference>
<dbReference type="EMBL" id="LN846901">
    <property type="protein sequence ID" value="CRL16944.1"/>
    <property type="molecule type" value="Genomic_DNA"/>
</dbReference>
<dbReference type="GO" id="GO:0005886">
    <property type="term" value="C:plasma membrane"/>
    <property type="evidence" value="ECO:0007669"/>
    <property type="project" value="UniProtKB-SubCell"/>
</dbReference>
<evidence type="ECO:0000256" key="6">
    <source>
        <dbReference type="ARBA" id="ARBA00022692"/>
    </source>
</evidence>
<dbReference type="RefSeq" id="WP_003586718.1">
    <property type="nucleotide sequence ID" value="NZ_AFYO01000012.1"/>
</dbReference>
<feature type="transmembrane region" description="Helical" evidence="9">
    <location>
        <begin position="44"/>
        <end position="67"/>
    </location>
</feature>
<evidence type="ECO:0000313" key="13">
    <source>
        <dbReference type="Proteomes" id="UP000237433"/>
    </source>
</evidence>
<dbReference type="EMBL" id="LGIY01000036">
    <property type="protein sequence ID" value="POE39388.1"/>
    <property type="molecule type" value="Genomic_DNA"/>
</dbReference>
<keyword evidence="6 9" id="KW-0812">Transmembrane</keyword>
<dbReference type="Proteomes" id="UP001212327">
    <property type="component" value="Unassembled WGS sequence"/>
</dbReference>
<protein>
    <submittedName>
        <fullName evidence="11">PTS sugar transporter subunit IIC</fullName>
    </submittedName>
    <submittedName>
        <fullName evidence="10">PTS system mannose-specific IIC component</fullName>
    </submittedName>
    <submittedName>
        <fullName evidence="12">Protein SipC</fullName>
    </submittedName>
</protein>
<dbReference type="Proteomes" id="UP000237433">
    <property type="component" value="Unassembled WGS sequence"/>
</dbReference>
<keyword evidence="2" id="KW-0813">Transport</keyword>
<evidence type="ECO:0000256" key="1">
    <source>
        <dbReference type="ARBA" id="ARBA00004651"/>
    </source>
</evidence>
<dbReference type="PANTHER" id="PTHR32502:SF8">
    <property type="entry name" value="N-ACETYLGALACTOSAMINE PERMEASE IIC COMPONENT 1"/>
    <property type="match status" value="1"/>
</dbReference>
<evidence type="ECO:0000313" key="14">
    <source>
        <dbReference type="Proteomes" id="UP001212327"/>
    </source>
</evidence>
<keyword evidence="5" id="KW-0598">Phosphotransferase system</keyword>
<feature type="transmembrane region" description="Helical" evidence="9">
    <location>
        <begin position="79"/>
        <end position="107"/>
    </location>
</feature>
<sequence>MGKITLLQAFLIGLFYWFKGCRFGYTFGVFGLFSPLPAALWVGLVLHDVPTAMIVGAALQLMYLGLLAPGGAMPSDPTLAALIACSVAVVAKVNTGAAVALAVPIGLLGVQLTNVEFIINGFLAHKTDREIDKGNYRGMFITSVLYPTLYKLVLYAVPIALVLYFGVAHVGPIIDMIPKAALNGLSLAGSMLPAVGFAIIVQQIGKRSLLPYFLAGFFLEQYSQIPTLAIALAGLFFAYLHITFTAKNHQTSREE</sequence>
<dbReference type="InterPro" id="IPR050303">
    <property type="entry name" value="GatZ_KbaZ_carbometab"/>
</dbReference>
<feature type="transmembrane region" description="Helical" evidence="9">
    <location>
        <begin position="181"/>
        <end position="205"/>
    </location>
</feature>
<proteinExistence type="predicted"/>
<evidence type="ECO:0000313" key="11">
    <source>
        <dbReference type="EMBL" id="MDB1563376.1"/>
    </source>
</evidence>
<dbReference type="EMBL" id="JAQLSF010000001">
    <property type="protein sequence ID" value="MDB1563376.1"/>
    <property type="molecule type" value="Genomic_DNA"/>
</dbReference>
<comment type="subcellular location">
    <subcellularLocation>
        <location evidence="1">Cell membrane</location>
        <topology evidence="1">Multi-pass membrane protein</topology>
    </subcellularLocation>
</comment>
<evidence type="ECO:0000313" key="12">
    <source>
        <dbReference type="EMBL" id="POE39388.1"/>
    </source>
</evidence>
<dbReference type="AlphaFoldDB" id="A0A0K1MRL3"/>
<keyword evidence="4 11" id="KW-0762">Sugar transport</keyword>
<feature type="transmembrane region" description="Helical" evidence="9">
    <location>
        <begin position="225"/>
        <end position="244"/>
    </location>
</feature>
<keyword evidence="3" id="KW-1003">Cell membrane</keyword>
<evidence type="ECO:0000313" key="10">
    <source>
        <dbReference type="EMBL" id="CRL16944.1"/>
    </source>
</evidence>
<evidence type="ECO:0000256" key="7">
    <source>
        <dbReference type="ARBA" id="ARBA00022989"/>
    </source>
</evidence>
<evidence type="ECO:0000256" key="2">
    <source>
        <dbReference type="ARBA" id="ARBA00022448"/>
    </source>
</evidence>
<dbReference type="PROSITE" id="PS51106">
    <property type="entry name" value="PTS_EIIC_TYPE_4"/>
    <property type="match status" value="1"/>
</dbReference>
<evidence type="ECO:0000256" key="5">
    <source>
        <dbReference type="ARBA" id="ARBA00022683"/>
    </source>
</evidence>
<organism evidence="10">
    <name type="scientific">Lacticaseibacillus paracasei</name>
    <name type="common">Lactobacillus paracasei</name>
    <dbReference type="NCBI Taxonomy" id="1597"/>
    <lineage>
        <taxon>Bacteria</taxon>
        <taxon>Bacillati</taxon>
        <taxon>Bacillota</taxon>
        <taxon>Bacilli</taxon>
        <taxon>Lactobacillales</taxon>
        <taxon>Lactobacillaceae</taxon>
        <taxon>Lacticaseibacillus</taxon>
    </lineage>
</organism>
<accession>A0A0K1MRL3</accession>
<keyword evidence="7 9" id="KW-1133">Transmembrane helix</keyword>
<evidence type="ECO:0000256" key="9">
    <source>
        <dbReference type="SAM" id="Phobius"/>
    </source>
</evidence>
<dbReference type="Pfam" id="PF03609">
    <property type="entry name" value="EII-Sor"/>
    <property type="match status" value="1"/>
</dbReference>
<dbReference type="InterPro" id="IPR004700">
    <property type="entry name" value="PTS_IIC_man"/>
</dbReference>
<reference evidence="12 13" key="2">
    <citation type="journal article" date="2015" name="J. Am. Soc. Brew. Chem.">
        <title>Dissolved carbon dioxide selects for lactic acid bacteria able to grow in and spoil packaged beer.</title>
        <authorList>
            <person name="Bergsveinson J."/>
            <person name="Redekop A."/>
            <person name="Zoerb S."/>
            <person name="Ziola B."/>
        </authorList>
    </citation>
    <scope>NUCLEOTIDE SEQUENCE [LARGE SCALE GENOMIC DNA]</scope>
    <source>
        <strain evidence="12 13">CCC B1205</strain>
    </source>
</reference>
<feature type="transmembrane region" description="Helical" evidence="9">
    <location>
        <begin position="152"/>
        <end position="174"/>
    </location>
</feature>
<evidence type="ECO:0000256" key="4">
    <source>
        <dbReference type="ARBA" id="ARBA00022597"/>
    </source>
</evidence>
<gene>
    <name evidence="12" type="ORF">ACX51_14375</name>
    <name evidence="11" type="ORF">PGA78_01055</name>
</gene>
<dbReference type="PATRIC" id="fig|1597.20.peg.391"/>
<evidence type="ECO:0000256" key="8">
    <source>
        <dbReference type="ARBA" id="ARBA00023136"/>
    </source>
</evidence>
<name>A0A0K1MRL3_LACPA</name>
<keyword evidence="8 9" id="KW-0472">Membrane</keyword>
<reference evidence="10" key="1">
    <citation type="journal article" date="2015" name="Front. Microbiol.">
        <title>The vaginal isolate Lactobacillus paracasei LPC-S01 (DSM 26760) is suitable for oral administration.</title>
        <authorList>
            <person name="Balzaretti S."/>
            <person name="Taverniti V."/>
            <person name="Rondini G."/>
            <person name="Marcolegio G."/>
            <person name="Minuzzo M."/>
            <person name="Remagni M.C."/>
            <person name="Fiore W."/>
            <person name="Arioli S."/>
            <person name="Guglielmetti S."/>
        </authorList>
    </citation>
    <scope>NUCLEOTIDE SEQUENCE</scope>
    <source>
        <strain evidence="10">LPC-S01</strain>
    </source>
</reference>
<dbReference type="PANTHER" id="PTHR32502">
    <property type="entry name" value="N-ACETYLGALACTOSAMINE PERMEASE II COMPONENT-RELATED"/>
    <property type="match status" value="1"/>
</dbReference>